<evidence type="ECO:0000313" key="1">
    <source>
        <dbReference type="EMBL" id="HIY69274.1"/>
    </source>
</evidence>
<dbReference type="EMBL" id="DXDA01000062">
    <property type="protein sequence ID" value="HIY69274.1"/>
    <property type="molecule type" value="Genomic_DNA"/>
</dbReference>
<accession>A0A9D2CCU1</accession>
<reference evidence="1" key="1">
    <citation type="journal article" date="2021" name="PeerJ">
        <title>Extensive microbial diversity within the chicken gut microbiome revealed by metagenomics and culture.</title>
        <authorList>
            <person name="Gilroy R."/>
            <person name="Ravi A."/>
            <person name="Getino M."/>
            <person name="Pursley I."/>
            <person name="Horton D.L."/>
            <person name="Alikhan N.F."/>
            <person name="Baker D."/>
            <person name="Gharbi K."/>
            <person name="Hall N."/>
            <person name="Watson M."/>
            <person name="Adriaenssens E.M."/>
            <person name="Foster-Nyarko E."/>
            <person name="Jarju S."/>
            <person name="Secka A."/>
            <person name="Antonio M."/>
            <person name="Oren A."/>
            <person name="Chaudhuri R.R."/>
            <person name="La Ragione R."/>
            <person name="Hildebrand F."/>
            <person name="Pallen M.J."/>
        </authorList>
    </citation>
    <scope>NUCLEOTIDE SEQUENCE</scope>
    <source>
        <strain evidence="1">5134</strain>
    </source>
</reference>
<dbReference type="InterPro" id="IPR014998">
    <property type="entry name" value="DUF1848"/>
</dbReference>
<dbReference type="Pfam" id="PF08902">
    <property type="entry name" value="DUF1848"/>
    <property type="match status" value="1"/>
</dbReference>
<evidence type="ECO:0000313" key="2">
    <source>
        <dbReference type="Proteomes" id="UP000886844"/>
    </source>
</evidence>
<protein>
    <submittedName>
        <fullName evidence="1">DUF1848 domain-containing protein</fullName>
    </submittedName>
</protein>
<proteinExistence type="predicted"/>
<comment type="caution">
    <text evidence="1">The sequence shown here is derived from an EMBL/GenBank/DDBJ whole genome shotgun (WGS) entry which is preliminary data.</text>
</comment>
<gene>
    <name evidence="1" type="ORF">H9828_07650</name>
</gene>
<dbReference type="Proteomes" id="UP000886844">
    <property type="component" value="Unassembled WGS sequence"/>
</dbReference>
<sequence>MILSVSRRTDIPAFYSDWFYNRIREGYVCVRNPMNRHQVSKIRLSPDVIDCIVFWSKNPAPMLPRLGELADYMYYFQFTVTPYGRELETGLPQKESVIETFRRLSDRIGPKRVIWRYDPILFTQSMDVSYHLHGFEAIAKRLASCTQTCVISFVDLYQKTWRNLRTTTAREPSADEITRLAAGLAAIASSYGIRIQSCAERIDLEPMGIRHGRCIDRMLIEELLGCRLEVAKDRNQRPECGCVQSVDIGAYDTCSHGCLYCYANTDTKTVCRNRGLHDPSSPLLIGHIEEDDVIKERAIRSFKVSDALF</sequence>
<name>A0A9D2CCU1_9BACT</name>
<dbReference type="AlphaFoldDB" id="A0A9D2CCU1"/>
<reference evidence="1" key="2">
    <citation type="submission" date="2021-04" db="EMBL/GenBank/DDBJ databases">
        <authorList>
            <person name="Gilroy R."/>
        </authorList>
    </citation>
    <scope>NUCLEOTIDE SEQUENCE</scope>
    <source>
        <strain evidence="1">5134</strain>
    </source>
</reference>
<organism evidence="1 2">
    <name type="scientific">Candidatus Alistipes intestinigallinarum</name>
    <dbReference type="NCBI Taxonomy" id="2838440"/>
    <lineage>
        <taxon>Bacteria</taxon>
        <taxon>Pseudomonadati</taxon>
        <taxon>Bacteroidota</taxon>
        <taxon>Bacteroidia</taxon>
        <taxon>Bacteroidales</taxon>
        <taxon>Rikenellaceae</taxon>
        <taxon>Alistipes</taxon>
    </lineage>
</organism>